<dbReference type="Gene3D" id="3.40.50.150">
    <property type="entry name" value="Vaccinia Virus protein VP39"/>
    <property type="match status" value="1"/>
</dbReference>
<accession>A0ABX2D6V9</accession>
<gene>
    <name evidence="1" type="primary">ubiE_5</name>
    <name evidence="1" type="ORF">E5S67_05674</name>
</gene>
<dbReference type="GO" id="GO:0032259">
    <property type="term" value="P:methylation"/>
    <property type="evidence" value="ECO:0007669"/>
    <property type="project" value="UniProtKB-KW"/>
</dbReference>
<protein>
    <submittedName>
        <fullName evidence="1">Ubiquinone/menaquinone biosynthesis C-methyltransferase UbiE</fullName>
        <ecNumber evidence="1">2.1.1.163</ecNumber>
    </submittedName>
</protein>
<dbReference type="Pfam" id="PF01209">
    <property type="entry name" value="Ubie_methyltran"/>
    <property type="match status" value="1"/>
</dbReference>
<dbReference type="SUPFAM" id="SSF53335">
    <property type="entry name" value="S-adenosyl-L-methionine-dependent methyltransferases"/>
    <property type="match status" value="1"/>
</dbReference>
<name>A0ABX2D6V9_9CYAN</name>
<keyword evidence="1" id="KW-0489">Methyltransferase</keyword>
<dbReference type="InterPro" id="IPR029063">
    <property type="entry name" value="SAM-dependent_MTases_sf"/>
</dbReference>
<sequence>MHEMRSAQLREIFLEVYRVLKPGGLFILVDFHRPRNPVFRPGLAVFLWLFETETDLGSLLAEVGLRSYNSEEAQQPKIYAGDSIQVIQVQKSLVISH</sequence>
<keyword evidence="1" id="KW-0830">Ubiquinone</keyword>
<proteinExistence type="predicted"/>
<dbReference type="EC" id="2.1.1.163" evidence="1"/>
<evidence type="ECO:0000313" key="2">
    <source>
        <dbReference type="Proteomes" id="UP000702425"/>
    </source>
</evidence>
<evidence type="ECO:0000313" key="1">
    <source>
        <dbReference type="EMBL" id="NQE37893.1"/>
    </source>
</evidence>
<dbReference type="EMBL" id="SRRZ01000159">
    <property type="protein sequence ID" value="NQE37893.1"/>
    <property type="molecule type" value="Genomic_DNA"/>
</dbReference>
<dbReference type="GO" id="GO:0043770">
    <property type="term" value="F:demethylmenaquinone methyltransferase activity"/>
    <property type="evidence" value="ECO:0007669"/>
    <property type="project" value="UniProtKB-EC"/>
</dbReference>
<dbReference type="Proteomes" id="UP000702425">
    <property type="component" value="Unassembled WGS sequence"/>
</dbReference>
<comment type="caution">
    <text evidence="1">The sequence shown here is derived from an EMBL/GenBank/DDBJ whole genome shotgun (WGS) entry which is preliminary data.</text>
</comment>
<reference evidence="1 2" key="1">
    <citation type="journal article" date="2020" name="Sci. Rep.">
        <title>A novel cyanobacterial geosmin producer, revising GeoA distribution and dispersion patterns in Bacteria.</title>
        <authorList>
            <person name="Churro C."/>
            <person name="Semedo-Aguiar A.P."/>
            <person name="Silva A.D."/>
            <person name="Pereira-Leal J.B."/>
            <person name="Leite R.B."/>
        </authorList>
    </citation>
    <scope>NUCLEOTIDE SEQUENCE [LARGE SCALE GENOMIC DNA]</scope>
    <source>
        <strain evidence="1 2">IPMA8</strain>
    </source>
</reference>
<keyword evidence="2" id="KW-1185">Reference proteome</keyword>
<keyword evidence="1" id="KW-0808">Transferase</keyword>
<organism evidence="1 2">
    <name type="scientific">Microcoleus asticus IPMA8</name>
    <dbReference type="NCBI Taxonomy" id="2563858"/>
    <lineage>
        <taxon>Bacteria</taxon>
        <taxon>Bacillati</taxon>
        <taxon>Cyanobacteriota</taxon>
        <taxon>Cyanophyceae</taxon>
        <taxon>Oscillatoriophycideae</taxon>
        <taxon>Oscillatoriales</taxon>
        <taxon>Microcoleaceae</taxon>
        <taxon>Microcoleus</taxon>
        <taxon>Microcoleus asticus</taxon>
    </lineage>
</organism>